<dbReference type="InterPro" id="IPR002227">
    <property type="entry name" value="Tyrosinase_Cu-bd"/>
</dbReference>
<dbReference type="OrthoDB" id="6132182at2759"/>
<accession>A0A5M9MU51</accession>
<name>A0A5M9MU51_9EURO</name>
<protein>
    <recommendedName>
        <fullName evidence="3">Tyrosinase copper-binding domain-containing protein</fullName>
    </recommendedName>
</protein>
<evidence type="ECO:0000259" key="3">
    <source>
        <dbReference type="PROSITE" id="PS00497"/>
    </source>
</evidence>
<evidence type="ECO:0000313" key="4">
    <source>
        <dbReference type="EMBL" id="KAA8648413.1"/>
    </source>
</evidence>
<dbReference type="GeneID" id="54327000"/>
<dbReference type="Pfam" id="PF00264">
    <property type="entry name" value="Tyrosinase"/>
    <property type="match status" value="1"/>
</dbReference>
<evidence type="ECO:0000256" key="1">
    <source>
        <dbReference type="ARBA" id="ARBA00022723"/>
    </source>
</evidence>
<proteinExistence type="predicted"/>
<dbReference type="PROSITE" id="PS00497">
    <property type="entry name" value="TYROSINASE_1"/>
    <property type="match status" value="1"/>
</dbReference>
<evidence type="ECO:0000313" key="5">
    <source>
        <dbReference type="Proteomes" id="UP000324241"/>
    </source>
</evidence>
<dbReference type="EMBL" id="QUQM01000003">
    <property type="protein sequence ID" value="KAA8648413.1"/>
    <property type="molecule type" value="Genomic_DNA"/>
</dbReference>
<gene>
    <name evidence="4" type="ORF">ATNIH1004_004298</name>
</gene>
<organism evidence="4 5">
    <name type="scientific">Aspergillus tanneri</name>
    <dbReference type="NCBI Taxonomy" id="1220188"/>
    <lineage>
        <taxon>Eukaryota</taxon>
        <taxon>Fungi</taxon>
        <taxon>Dikarya</taxon>
        <taxon>Ascomycota</taxon>
        <taxon>Pezizomycotina</taxon>
        <taxon>Eurotiomycetes</taxon>
        <taxon>Eurotiomycetidae</taxon>
        <taxon>Eurotiales</taxon>
        <taxon>Aspergillaceae</taxon>
        <taxon>Aspergillus</taxon>
        <taxon>Aspergillus subgen. Circumdati</taxon>
    </lineage>
</organism>
<dbReference type="Gene3D" id="1.10.1280.10">
    <property type="entry name" value="Di-copper center containing domain from catechol oxidase"/>
    <property type="match status" value="1"/>
</dbReference>
<sequence>MVALYTLSLGLLASQAWALPAVQTRAGVQLVESAYPPRMEDFHHIPEEKLHQVRAVSAEIAFAYPSRHGPRAKTRYEDFVTTHINQTSQIHYTGTFLAWHRYYVFQFEQALRNECGYTGDIPYWHWGADTHSLEESPIFDGSDTSMSGNGVPIPNQLHIQLHLGDYPSIDLPPGTGGGCVTSGPYYKVHLCPAALVLPGGNTSAAENPLAYNPRCMKRSLTTEILQRDSSYPKIVQLILGTDSIWNFQMTMQGIPGSGSIGVHGSGHYSMGGDPGRDVFVSPGDVAFWHHHGMVDRVWWIWQNLDLKNRRNAISGTGSYLNNPPTPNTTLDTIFDLGYANGGPIAMRDLMSTASGPFCYAYL</sequence>
<dbReference type="RefSeq" id="XP_033427774.1">
    <property type="nucleotide sequence ID" value="XM_033568968.1"/>
</dbReference>
<dbReference type="PRINTS" id="PR00092">
    <property type="entry name" value="TYROSINASE"/>
</dbReference>
<reference evidence="4 5" key="1">
    <citation type="submission" date="2019-08" db="EMBL/GenBank/DDBJ databases">
        <title>The genome sequence of a newly discovered highly antifungal drug resistant Aspergillus species, Aspergillus tanneri NIH 1004.</title>
        <authorList>
            <person name="Mounaud S."/>
            <person name="Singh I."/>
            <person name="Joardar V."/>
            <person name="Pakala S."/>
            <person name="Pakala S."/>
            <person name="Venepally P."/>
            <person name="Chung J.K."/>
            <person name="Losada L."/>
            <person name="Nierman W.C."/>
        </authorList>
    </citation>
    <scope>NUCLEOTIDE SEQUENCE [LARGE SCALE GENOMIC DNA]</scope>
    <source>
        <strain evidence="4 5">NIH1004</strain>
    </source>
</reference>
<dbReference type="VEuPathDB" id="FungiDB:EYZ11_000392"/>
<dbReference type="GO" id="GO:0046872">
    <property type="term" value="F:metal ion binding"/>
    <property type="evidence" value="ECO:0007669"/>
    <property type="project" value="UniProtKB-KW"/>
</dbReference>
<dbReference type="InterPro" id="IPR008922">
    <property type="entry name" value="Di-copper_centre_dom_sf"/>
</dbReference>
<dbReference type="SUPFAM" id="SSF48056">
    <property type="entry name" value="Di-copper centre-containing domain"/>
    <property type="match status" value="1"/>
</dbReference>
<feature type="domain" description="Tyrosinase copper-binding" evidence="3">
    <location>
        <begin position="91"/>
        <end position="108"/>
    </location>
</feature>
<dbReference type="Proteomes" id="UP000324241">
    <property type="component" value="Unassembled WGS sequence"/>
</dbReference>
<dbReference type="AlphaFoldDB" id="A0A5M9MU51"/>
<dbReference type="PANTHER" id="PTHR11474">
    <property type="entry name" value="TYROSINASE FAMILY MEMBER"/>
    <property type="match status" value="1"/>
</dbReference>
<feature type="signal peptide" evidence="2">
    <location>
        <begin position="1"/>
        <end position="18"/>
    </location>
</feature>
<comment type="caution">
    <text evidence="4">The sequence shown here is derived from an EMBL/GenBank/DDBJ whole genome shotgun (WGS) entry which is preliminary data.</text>
</comment>
<keyword evidence="2" id="KW-0732">Signal</keyword>
<dbReference type="GO" id="GO:0016491">
    <property type="term" value="F:oxidoreductase activity"/>
    <property type="evidence" value="ECO:0007669"/>
    <property type="project" value="InterPro"/>
</dbReference>
<keyword evidence="1" id="KW-0479">Metal-binding</keyword>
<dbReference type="PANTHER" id="PTHR11474:SF116">
    <property type="entry name" value="TYROSINASE"/>
    <property type="match status" value="1"/>
</dbReference>
<evidence type="ECO:0000256" key="2">
    <source>
        <dbReference type="SAM" id="SignalP"/>
    </source>
</evidence>
<dbReference type="InterPro" id="IPR050316">
    <property type="entry name" value="Tyrosinase/Hemocyanin"/>
</dbReference>
<feature type="chain" id="PRO_5024365820" description="Tyrosinase copper-binding domain-containing protein" evidence="2">
    <location>
        <begin position="19"/>
        <end position="362"/>
    </location>
</feature>